<feature type="signal peptide" evidence="3">
    <location>
        <begin position="1"/>
        <end position="23"/>
    </location>
</feature>
<evidence type="ECO:0000256" key="2">
    <source>
        <dbReference type="ARBA" id="ARBA00022729"/>
    </source>
</evidence>
<keyword evidence="2 3" id="KW-0732">Signal</keyword>
<feature type="domain" description="Leucine-binding protein" evidence="4">
    <location>
        <begin position="27"/>
        <end position="364"/>
    </location>
</feature>
<dbReference type="Pfam" id="PF13458">
    <property type="entry name" value="Peripla_BP_6"/>
    <property type="match status" value="1"/>
</dbReference>
<evidence type="ECO:0000313" key="5">
    <source>
        <dbReference type="EMBL" id="HGU33996.1"/>
    </source>
</evidence>
<dbReference type="InterPro" id="IPR028081">
    <property type="entry name" value="Leu-bd"/>
</dbReference>
<sequence length="375" mass="40522">MKRMIFMWIVSLLLMSAHQPSIATEALRIASIYALSGQIGVSQRNSVMGVRCGVESVNREGGVLGKPIELIEIDNLGSPIGSKQAAEKAVALGVTAIIGLAWSSHALAAAPIAQQAGIPLITNISTHPSITEIGDYIFRACFSDRFAGRVMAAFVRNDLKAETVAIAQDLSSSYSMGLADIFEKQFRQEGGRIIDRISYKQPIENFDKIVDAVVKANADVLFIPGYDESATIIRKARQKGLKSIPIGGDGWNFGEFFRRADGKASGAYFWTHYVTHSGSAQALRFESECPQILQGQSMVPGAALGYDAARLLADAIRRAGSTDRKAIRDALAATRDFEGATGRISFEEGSRDPQKPLAIMQIQGDEAVLVKSYHP</sequence>
<dbReference type="InterPro" id="IPR028082">
    <property type="entry name" value="Peripla_BP_I"/>
</dbReference>
<dbReference type="PANTHER" id="PTHR30483:SF6">
    <property type="entry name" value="PERIPLASMIC BINDING PROTEIN OF ABC TRANSPORTER FOR NATURAL AMINO ACIDS"/>
    <property type="match status" value="1"/>
</dbReference>
<gene>
    <name evidence="5" type="ORF">ENS29_14295</name>
</gene>
<name>A0A7C4W1R7_9BACT</name>
<dbReference type="CDD" id="cd06347">
    <property type="entry name" value="PBP1_ABC_LivK_ligand_binding-like"/>
    <property type="match status" value="1"/>
</dbReference>
<dbReference type="Gene3D" id="3.40.50.2300">
    <property type="match status" value="2"/>
</dbReference>
<dbReference type="InterPro" id="IPR051010">
    <property type="entry name" value="BCAA_transport"/>
</dbReference>
<dbReference type="EMBL" id="DSUH01000326">
    <property type="protein sequence ID" value="HGU33996.1"/>
    <property type="molecule type" value="Genomic_DNA"/>
</dbReference>
<organism evidence="5">
    <name type="scientific">Desulfatirhabdium butyrativorans</name>
    <dbReference type="NCBI Taxonomy" id="340467"/>
    <lineage>
        <taxon>Bacteria</taxon>
        <taxon>Pseudomonadati</taxon>
        <taxon>Thermodesulfobacteriota</taxon>
        <taxon>Desulfobacteria</taxon>
        <taxon>Desulfobacterales</taxon>
        <taxon>Desulfatirhabdiaceae</taxon>
        <taxon>Desulfatirhabdium</taxon>
    </lineage>
</organism>
<dbReference type="AlphaFoldDB" id="A0A7C4W1R7"/>
<reference evidence="5" key="1">
    <citation type="journal article" date="2020" name="mSystems">
        <title>Genome- and Community-Level Interaction Insights into Carbon Utilization and Element Cycling Functions of Hydrothermarchaeota in Hydrothermal Sediment.</title>
        <authorList>
            <person name="Zhou Z."/>
            <person name="Liu Y."/>
            <person name="Xu W."/>
            <person name="Pan J."/>
            <person name="Luo Z.H."/>
            <person name="Li M."/>
        </authorList>
    </citation>
    <scope>NUCLEOTIDE SEQUENCE [LARGE SCALE GENOMIC DNA]</scope>
    <source>
        <strain evidence="5">SpSt-477</strain>
    </source>
</reference>
<comment type="similarity">
    <text evidence="1">Belongs to the leucine-binding protein family.</text>
</comment>
<feature type="chain" id="PRO_5027915478" evidence="3">
    <location>
        <begin position="24"/>
        <end position="375"/>
    </location>
</feature>
<accession>A0A7C4W1R7</accession>
<evidence type="ECO:0000259" key="4">
    <source>
        <dbReference type="Pfam" id="PF13458"/>
    </source>
</evidence>
<dbReference type="SUPFAM" id="SSF53822">
    <property type="entry name" value="Periplasmic binding protein-like I"/>
    <property type="match status" value="1"/>
</dbReference>
<proteinExistence type="inferred from homology"/>
<evidence type="ECO:0000256" key="3">
    <source>
        <dbReference type="SAM" id="SignalP"/>
    </source>
</evidence>
<protein>
    <submittedName>
        <fullName evidence="5">Ethanolamine utilization protein EutJ</fullName>
    </submittedName>
</protein>
<comment type="caution">
    <text evidence="5">The sequence shown here is derived from an EMBL/GenBank/DDBJ whole genome shotgun (WGS) entry which is preliminary data.</text>
</comment>
<dbReference type="PANTHER" id="PTHR30483">
    <property type="entry name" value="LEUCINE-SPECIFIC-BINDING PROTEIN"/>
    <property type="match status" value="1"/>
</dbReference>
<evidence type="ECO:0000256" key="1">
    <source>
        <dbReference type="ARBA" id="ARBA00010062"/>
    </source>
</evidence>